<protein>
    <submittedName>
        <fullName evidence="6">Apoptosis-inducing factor-like protein B</fullName>
    </submittedName>
</protein>
<organism evidence="6 7">
    <name type="scientific">Diplodia seriata</name>
    <dbReference type="NCBI Taxonomy" id="420778"/>
    <lineage>
        <taxon>Eukaryota</taxon>
        <taxon>Fungi</taxon>
        <taxon>Dikarya</taxon>
        <taxon>Ascomycota</taxon>
        <taxon>Pezizomycotina</taxon>
        <taxon>Dothideomycetes</taxon>
        <taxon>Dothideomycetes incertae sedis</taxon>
        <taxon>Botryosphaeriales</taxon>
        <taxon>Botryosphaeriaceae</taxon>
        <taxon>Diplodia</taxon>
    </lineage>
</organism>
<feature type="domain" description="FAD/NAD(P)-binding" evidence="5">
    <location>
        <begin position="8"/>
        <end position="363"/>
    </location>
</feature>
<dbReference type="PRINTS" id="PR00368">
    <property type="entry name" value="FADPNR"/>
</dbReference>
<evidence type="ECO:0000256" key="4">
    <source>
        <dbReference type="ARBA" id="ARBA00023002"/>
    </source>
</evidence>
<dbReference type="GO" id="GO:0004174">
    <property type="term" value="F:electron-transferring-flavoprotein dehydrogenase activity"/>
    <property type="evidence" value="ECO:0007669"/>
    <property type="project" value="TreeGrafter"/>
</dbReference>
<comment type="caution">
    <text evidence="6">The sequence shown here is derived from an EMBL/GenBank/DDBJ whole genome shotgun (WGS) entry which is preliminary data.</text>
</comment>
<evidence type="ECO:0000313" key="6">
    <source>
        <dbReference type="EMBL" id="OMP85628.1"/>
    </source>
</evidence>
<dbReference type="OrthoDB" id="202203at2759"/>
<evidence type="ECO:0000256" key="3">
    <source>
        <dbReference type="ARBA" id="ARBA00022827"/>
    </source>
</evidence>
<dbReference type="GO" id="GO:0005737">
    <property type="term" value="C:cytoplasm"/>
    <property type="evidence" value="ECO:0007669"/>
    <property type="project" value="TreeGrafter"/>
</dbReference>
<dbReference type="AlphaFoldDB" id="A0A1S8BE74"/>
<reference evidence="6 7" key="1">
    <citation type="submission" date="2017-01" db="EMBL/GenBank/DDBJ databases">
        <title>Draft genome sequence of Diplodia seriata F98.1, a fungal species involved in grapevine trunk diseases.</title>
        <authorList>
            <person name="Robert-Siegwald G."/>
            <person name="Vallet J."/>
            <person name="Abou-Mansour E."/>
            <person name="Xu J."/>
            <person name="Rey P."/>
            <person name="Bertsch C."/>
            <person name="Rego C."/>
            <person name="Larignon P."/>
            <person name="Fontaine F."/>
            <person name="Lebrun M.-H."/>
        </authorList>
    </citation>
    <scope>NUCLEOTIDE SEQUENCE [LARGE SCALE GENOMIC DNA]</scope>
    <source>
        <strain evidence="6 7">F98.1</strain>
    </source>
</reference>
<accession>A0A1S8BE74</accession>
<comment type="similarity">
    <text evidence="1">Belongs to the FAD-dependent oxidoreductase family.</text>
</comment>
<dbReference type="Gene3D" id="3.50.50.100">
    <property type="match status" value="1"/>
</dbReference>
<proteinExistence type="inferred from homology"/>
<dbReference type="InterPro" id="IPR023753">
    <property type="entry name" value="FAD/NAD-binding_dom"/>
</dbReference>
<keyword evidence="3" id="KW-0274">FAD</keyword>
<keyword evidence="2" id="KW-0285">Flavoprotein</keyword>
<evidence type="ECO:0000259" key="5">
    <source>
        <dbReference type="Pfam" id="PF07992"/>
    </source>
</evidence>
<dbReference type="PANTHER" id="PTHR43735">
    <property type="entry name" value="APOPTOSIS-INDUCING FACTOR 1"/>
    <property type="match status" value="1"/>
</dbReference>
<dbReference type="GO" id="GO:0050660">
    <property type="term" value="F:flavin adenine dinucleotide binding"/>
    <property type="evidence" value="ECO:0007669"/>
    <property type="project" value="TreeGrafter"/>
</dbReference>
<name>A0A1S8BE74_9PEZI</name>
<gene>
    <name evidence="6" type="ORF">BK809_0004299</name>
</gene>
<sequence>MVHQDTLDIVVLGASFAGLSVAHNLLRNVFPYLQTFDGAPKYRVVLVSPSSHLYWNIAAPRALVSAELVPFDQMFSPVIKGFENYSPEEFLFAQGTAGLIDTAQRKVSITLPVKPNMEDTGYHEPIVSTTTEKITTKTKDSRTKSLIYHALIIATGSSTDSPLLSLHGAHENTLAALKDFHKRLRNADSIVIVGGGASGVETAGQLAAYFNGTPSKPVLALLGLRNKAVDLPARKPKAITLVSGHDRLLPKLAPKFGLEAEAKLRRNNVHVLHNVRMVAATEAAAAATATGQKMACCHLSNETTMAADLFVACTGVKPNTSFLPSALVDAAGYVETHPSTLRAEQAGPRVYAVGDCAAYSRKRTADVYDAVPVLLHNLRNDLLLHNLRNDLLAHELRLQYPPAGEGTGLQDRLEQLVDKHFSPNPDGALLLPCTKWGGVGTLFNFRVPGALVYLLKGRDYRVGKAKGVVERGNNPYGMAE</sequence>
<dbReference type="Pfam" id="PF07992">
    <property type="entry name" value="Pyr_redox_2"/>
    <property type="match status" value="1"/>
</dbReference>
<dbReference type="STRING" id="420778.A0A1S8BE74"/>
<evidence type="ECO:0000256" key="2">
    <source>
        <dbReference type="ARBA" id="ARBA00022630"/>
    </source>
</evidence>
<evidence type="ECO:0000256" key="1">
    <source>
        <dbReference type="ARBA" id="ARBA00006442"/>
    </source>
</evidence>
<dbReference type="PRINTS" id="PR00411">
    <property type="entry name" value="PNDRDTASEI"/>
</dbReference>
<evidence type="ECO:0000313" key="7">
    <source>
        <dbReference type="Proteomes" id="UP000190776"/>
    </source>
</evidence>
<dbReference type="InterPro" id="IPR036188">
    <property type="entry name" value="FAD/NAD-bd_sf"/>
</dbReference>
<dbReference type="PANTHER" id="PTHR43735:SF3">
    <property type="entry name" value="FERROPTOSIS SUPPRESSOR PROTEIN 1"/>
    <property type="match status" value="1"/>
</dbReference>
<dbReference type="SUPFAM" id="SSF51905">
    <property type="entry name" value="FAD/NAD(P)-binding domain"/>
    <property type="match status" value="1"/>
</dbReference>
<keyword evidence="4" id="KW-0560">Oxidoreductase</keyword>
<dbReference type="Proteomes" id="UP000190776">
    <property type="component" value="Unassembled WGS sequence"/>
</dbReference>
<dbReference type="EMBL" id="MSZU01000084">
    <property type="protein sequence ID" value="OMP85628.1"/>
    <property type="molecule type" value="Genomic_DNA"/>
</dbReference>